<evidence type="ECO:0000313" key="1">
    <source>
        <dbReference type="EMBL" id="CUK01782.1"/>
    </source>
</evidence>
<sequence length="54" mass="6059">MGDDDDVELDEQTLRLLRLREAEIAAGRAKLTKPISADEIRSRKVPDPKGKPDE</sequence>
<organism evidence="1 2">
    <name type="scientific">Ruegeria denitrificans</name>
    <dbReference type="NCBI Taxonomy" id="1715692"/>
    <lineage>
        <taxon>Bacteria</taxon>
        <taxon>Pseudomonadati</taxon>
        <taxon>Pseudomonadota</taxon>
        <taxon>Alphaproteobacteria</taxon>
        <taxon>Rhodobacterales</taxon>
        <taxon>Roseobacteraceae</taxon>
        <taxon>Ruegeria</taxon>
    </lineage>
</organism>
<name>A0A0P1IAP8_9RHOB</name>
<dbReference type="AlphaFoldDB" id="A0A0P1IAP8"/>
<dbReference type="STRING" id="1715692.RUE5091_02294"/>
<dbReference type="RefSeq" id="WP_165590768.1">
    <property type="nucleotide sequence ID" value="NZ_CYUD01000006.1"/>
</dbReference>
<dbReference type="Proteomes" id="UP000051260">
    <property type="component" value="Unassembled WGS sequence"/>
</dbReference>
<gene>
    <name evidence="1" type="ORF">RUE5091_02294</name>
</gene>
<protein>
    <submittedName>
        <fullName evidence="1">Uncharacterized protein</fullName>
    </submittedName>
</protein>
<accession>A0A0P1IAP8</accession>
<proteinExistence type="predicted"/>
<keyword evidence="2" id="KW-1185">Reference proteome</keyword>
<reference evidence="2" key="1">
    <citation type="submission" date="2015-09" db="EMBL/GenBank/DDBJ databases">
        <authorList>
            <person name="Rodrigo-Torres L."/>
            <person name="Arahal D.R."/>
        </authorList>
    </citation>
    <scope>NUCLEOTIDE SEQUENCE [LARGE SCALE GENOMIC DNA]</scope>
    <source>
        <strain evidence="2">CECT 5091</strain>
    </source>
</reference>
<dbReference type="EMBL" id="CYUD01000006">
    <property type="protein sequence ID" value="CUK01782.1"/>
    <property type="molecule type" value="Genomic_DNA"/>
</dbReference>
<evidence type="ECO:0000313" key="2">
    <source>
        <dbReference type="Proteomes" id="UP000051260"/>
    </source>
</evidence>